<dbReference type="Pfam" id="PF13289">
    <property type="entry name" value="SIR2_2"/>
    <property type="match status" value="1"/>
</dbReference>
<evidence type="ECO:0000313" key="1">
    <source>
        <dbReference type="EMBL" id="MBH5385049.1"/>
    </source>
</evidence>
<accession>A0ABS0NVP7</accession>
<proteinExistence type="predicted"/>
<evidence type="ECO:0000313" key="2">
    <source>
        <dbReference type="Proteomes" id="UP001194539"/>
    </source>
</evidence>
<dbReference type="RefSeq" id="WP_197964812.1">
    <property type="nucleotide sequence ID" value="NZ_JACEGD010000002.1"/>
</dbReference>
<reference evidence="1 2" key="1">
    <citation type="submission" date="2020-07" db="EMBL/GenBank/DDBJ databases">
        <title>Bradyrhizobium diversity isolated from nodules of indigenous legumes of Western Australia.</title>
        <authorList>
            <person name="Klepa M.S."/>
        </authorList>
    </citation>
    <scope>NUCLEOTIDE SEQUENCE [LARGE SCALE GENOMIC DNA]</scope>
    <source>
        <strain evidence="1 2">CNPSo 4019</strain>
    </source>
</reference>
<name>A0ABS0NVP7_9BRAD</name>
<dbReference type="Proteomes" id="UP001194539">
    <property type="component" value="Unassembled WGS sequence"/>
</dbReference>
<sequence>MVELNYNIIELPDYPALQQLGRALWRNGSVRGASILIGAGLSKNAERPGNDTLEPPLWWELMEEMVERLYPHDKQRAPKDPLRIAQEFRTYFGQAGLDDFLRTRFPDKSWSPGPLHSALLGLPWSDVLTTNWDTLLERTENTGDHSYEVVRTEADLTHARSPRIVKLHGTIGDPGPLIFAQEDYRMYPVKHAAFVNLARQVFIENELCMVGFSGDDPNFLQWAGWVRDHLGGSARRIYLVGNLRLERATRTYLEAHNIAPIDFAPLVENLTPSLKHAAATRIFIDELRKAKPSSRHEWKLTSYDQFPLPKAGIDAHQRVHKDSGFAADLLKKTIPLFKADRENYPGWLVCPARIRQSIAYTGDAHWLVRKSVLDLLEPKFRAEALFEILWRRTVAFVPLDMKLADALTELVDSAPAEIDPDLRLEFALALMRDARVSHDDDGVTRWAAVIETGAAPDSAIRLAADYQRCLHARDKMDLVSVEAELAKINSEEAIWKLRRAALHSEIGEYTKATRLIKEAAADLEQRHRLDRNSLSVKSQLAWASWISRACDIGNSIGRAAPPPARDFKAFDIDPPGEIEYIENSGSRIEKERNEEAVAVRPSFDEGHYREGNSITHLGSGDPGLILAYEFDQLIETVGIPIRINHVNVCADASVAAAEVAYQPTVEWYVWLLRALHSHSDKQFERRFGRVAIAQIPATTALALIATVEAAITFWTQRFTDARGPELRSDWSCAHDALRLTLMALSRLTVRMSPERAAQTLSKTIELGKDPLIKHHWLIEAIGELAKYAVKAVPIAQRGSLGLTVLEFPLPSEKGVSGPHPRWPQIVFEIWNVSPTRNSTDTGWDHRVSQLMAAAQKGSPDRQLAIPQLAYLAINGALKPNETEALGKVLWSDLDAEDGGLPTNTGLNAGVLMRLPAMEGIDKQARLSARLLGADLREVMGLSTPTGSIEISQKNNHLVSITSAARFGLIVPADRAAEMFDEITAWELQERKDRQDPFSLSFTKGFNDSIRLAAGYVLAVAVVPAMHTDQRTVERARALIAFITRARSWSSMQALPSFLASAPEVTADIISIVRAGLLGSDFHQVGSAAHAIVGWARLVRSGTLSELPHALIERLITTIEIRHTMGLASMIEAAVKLLQLDFFGEEEIKRLAVVVSEIRGVRYEDIKPNTMEAVSGSLVRAECVKLAVALKGHTADDGSLQAWVDEAKSDALPEVRFSLTEPLQDDSETV</sequence>
<comment type="caution">
    <text evidence="1">The sequence shown here is derived from an EMBL/GenBank/DDBJ whole genome shotgun (WGS) entry which is preliminary data.</text>
</comment>
<protein>
    <submittedName>
        <fullName evidence="1">SIR2 family protein</fullName>
    </submittedName>
</protein>
<organism evidence="1 2">
    <name type="scientific">Bradyrhizobium diversitatis</name>
    <dbReference type="NCBI Taxonomy" id="2755406"/>
    <lineage>
        <taxon>Bacteria</taxon>
        <taxon>Pseudomonadati</taxon>
        <taxon>Pseudomonadota</taxon>
        <taxon>Alphaproteobacteria</taxon>
        <taxon>Hyphomicrobiales</taxon>
        <taxon>Nitrobacteraceae</taxon>
        <taxon>Bradyrhizobium</taxon>
    </lineage>
</organism>
<dbReference type="EMBL" id="JACEGD010000002">
    <property type="protein sequence ID" value="MBH5385049.1"/>
    <property type="molecule type" value="Genomic_DNA"/>
</dbReference>
<gene>
    <name evidence="1" type="ORF">H1B27_01995</name>
</gene>
<keyword evidence="2" id="KW-1185">Reference proteome</keyword>